<dbReference type="InterPro" id="IPR007125">
    <property type="entry name" value="H2A/H2B/H3"/>
</dbReference>
<comment type="similarity">
    <text evidence="2">Belongs to the histone H2B family.</text>
</comment>
<dbReference type="AlphaFoldDB" id="A0ABD3GMX8"/>
<protein>
    <recommendedName>
        <fullName evidence="3">Core Histone H2A/H2B/H3 domain-containing protein</fullName>
    </recommendedName>
</protein>
<dbReference type="Proteomes" id="UP001633002">
    <property type="component" value="Unassembled WGS sequence"/>
</dbReference>
<dbReference type="Pfam" id="PF00125">
    <property type="entry name" value="Histone"/>
    <property type="match status" value="1"/>
</dbReference>
<keyword evidence="5" id="KW-1185">Reference proteome</keyword>
<dbReference type="CDD" id="cd22910">
    <property type="entry name" value="HFD_H2B"/>
    <property type="match status" value="1"/>
</dbReference>
<dbReference type="Gene3D" id="1.10.20.10">
    <property type="entry name" value="Histone, subunit A"/>
    <property type="match status" value="1"/>
</dbReference>
<sequence>MEGQITDKKCCYAAFWYVYADGRVRTKGRRLAEGRSDQMEYSSLGSQWEDGKRLPRECGIPQKYKCYRNYIYRIMKTMDPEIKISNPAMEVMNGLVQDQIHKLAREAAALAEPSKHPFIDAREIRTAVRLMFPGDLGKHAVSLGDKAWDQCMNAEE</sequence>
<dbReference type="PANTHER" id="PTHR23428">
    <property type="entry name" value="HISTONE H2B"/>
    <property type="match status" value="1"/>
</dbReference>
<feature type="domain" description="Core Histone H2A/H2B/H3" evidence="3">
    <location>
        <begin position="57"/>
        <end position="130"/>
    </location>
</feature>
<evidence type="ECO:0000256" key="2">
    <source>
        <dbReference type="ARBA" id="ARBA00006846"/>
    </source>
</evidence>
<organism evidence="4 5">
    <name type="scientific">Riccia sorocarpa</name>
    <dbReference type="NCBI Taxonomy" id="122646"/>
    <lineage>
        <taxon>Eukaryota</taxon>
        <taxon>Viridiplantae</taxon>
        <taxon>Streptophyta</taxon>
        <taxon>Embryophyta</taxon>
        <taxon>Marchantiophyta</taxon>
        <taxon>Marchantiopsida</taxon>
        <taxon>Marchantiidae</taxon>
        <taxon>Marchantiales</taxon>
        <taxon>Ricciaceae</taxon>
        <taxon>Riccia</taxon>
    </lineage>
</organism>
<evidence type="ECO:0000313" key="4">
    <source>
        <dbReference type="EMBL" id="KAL3679507.1"/>
    </source>
</evidence>
<evidence type="ECO:0000256" key="1">
    <source>
        <dbReference type="ARBA" id="ARBA00002001"/>
    </source>
</evidence>
<accession>A0ABD3GMX8</accession>
<comment type="function">
    <text evidence="1">Core component of nucleosome. Nucleosomes wrap and compact DNA into chromatin, limiting DNA accessibility to the cellular machineries which require DNA as a template. Histones thereby play a central role in transcription regulation, DNA repair, DNA replication and chromosomal stability. DNA accessibility is regulated via a complex set of post-translational modifications of histones, also called histone code, and nucleosome remodeling.</text>
</comment>
<dbReference type="InterPro" id="IPR000558">
    <property type="entry name" value="Histone_H2B"/>
</dbReference>
<dbReference type="SMART" id="SM00427">
    <property type="entry name" value="H2B"/>
    <property type="match status" value="1"/>
</dbReference>
<gene>
    <name evidence="4" type="ORF">R1sor_022463</name>
</gene>
<dbReference type="PRINTS" id="PR00621">
    <property type="entry name" value="HISTONEH2B"/>
</dbReference>
<comment type="caution">
    <text evidence="4">The sequence shown here is derived from an EMBL/GenBank/DDBJ whole genome shotgun (WGS) entry which is preliminary data.</text>
</comment>
<name>A0ABD3GMX8_9MARC</name>
<reference evidence="4 5" key="1">
    <citation type="submission" date="2024-09" db="EMBL/GenBank/DDBJ databases">
        <title>Chromosome-scale assembly of Riccia sorocarpa.</title>
        <authorList>
            <person name="Paukszto L."/>
        </authorList>
    </citation>
    <scope>NUCLEOTIDE SEQUENCE [LARGE SCALE GENOMIC DNA]</scope>
    <source>
        <strain evidence="4">LP-2024</strain>
        <tissue evidence="4">Aerial parts of the thallus</tissue>
    </source>
</reference>
<dbReference type="InterPro" id="IPR009072">
    <property type="entry name" value="Histone-fold"/>
</dbReference>
<evidence type="ECO:0000259" key="3">
    <source>
        <dbReference type="Pfam" id="PF00125"/>
    </source>
</evidence>
<evidence type="ECO:0000313" key="5">
    <source>
        <dbReference type="Proteomes" id="UP001633002"/>
    </source>
</evidence>
<dbReference type="EMBL" id="JBJQOH010000007">
    <property type="protein sequence ID" value="KAL3679507.1"/>
    <property type="molecule type" value="Genomic_DNA"/>
</dbReference>
<proteinExistence type="inferred from homology"/>
<dbReference type="SUPFAM" id="SSF47113">
    <property type="entry name" value="Histone-fold"/>
    <property type="match status" value="1"/>
</dbReference>